<evidence type="ECO:0000259" key="5">
    <source>
        <dbReference type="PROSITE" id="PS50893"/>
    </source>
</evidence>
<protein>
    <submittedName>
        <fullName evidence="6">Multiple sugar transport system ATP-binding protein</fullName>
    </submittedName>
</protein>
<dbReference type="InterPro" id="IPR027417">
    <property type="entry name" value="P-loop_NTPase"/>
</dbReference>
<evidence type="ECO:0000313" key="6">
    <source>
        <dbReference type="EMBL" id="MET3581465.1"/>
    </source>
</evidence>
<dbReference type="GO" id="GO:0005524">
    <property type="term" value="F:ATP binding"/>
    <property type="evidence" value="ECO:0007669"/>
    <property type="project" value="UniProtKB-KW"/>
</dbReference>
<keyword evidence="6" id="KW-0762">Sugar transport</keyword>
<evidence type="ECO:0000256" key="1">
    <source>
        <dbReference type="ARBA" id="ARBA00005417"/>
    </source>
</evidence>
<dbReference type="InterPro" id="IPR008995">
    <property type="entry name" value="Mo/tungstate-bd_C_term_dom"/>
</dbReference>
<dbReference type="Pfam" id="PF00005">
    <property type="entry name" value="ABC_tran"/>
    <property type="match status" value="1"/>
</dbReference>
<keyword evidence="4 6" id="KW-0067">ATP-binding</keyword>
<dbReference type="Proteomes" id="UP001549204">
    <property type="component" value="Unassembled WGS sequence"/>
</dbReference>
<dbReference type="PROSITE" id="PS00211">
    <property type="entry name" value="ABC_TRANSPORTER_1"/>
    <property type="match status" value="1"/>
</dbReference>
<dbReference type="EMBL" id="JBEPMC010000008">
    <property type="protein sequence ID" value="MET3581465.1"/>
    <property type="molecule type" value="Genomic_DNA"/>
</dbReference>
<dbReference type="InterPro" id="IPR003439">
    <property type="entry name" value="ABC_transporter-like_ATP-bd"/>
</dbReference>
<dbReference type="PANTHER" id="PTHR43875">
    <property type="entry name" value="MALTODEXTRIN IMPORT ATP-BINDING PROTEIN MSMX"/>
    <property type="match status" value="1"/>
</dbReference>
<comment type="similarity">
    <text evidence="1">Belongs to the ABC transporter superfamily.</text>
</comment>
<dbReference type="RefSeq" id="WP_354493115.1">
    <property type="nucleotide sequence ID" value="NZ_JBEPMC010000008.1"/>
</dbReference>
<feature type="domain" description="ABC transporter" evidence="5">
    <location>
        <begin position="6"/>
        <end position="254"/>
    </location>
</feature>
<gene>
    <name evidence="6" type="ORF">ABID19_004516</name>
</gene>
<evidence type="ECO:0000256" key="3">
    <source>
        <dbReference type="ARBA" id="ARBA00022741"/>
    </source>
</evidence>
<dbReference type="InterPro" id="IPR017871">
    <property type="entry name" value="ABC_transporter-like_CS"/>
</dbReference>
<proteinExistence type="inferred from homology"/>
<dbReference type="SMART" id="SM00382">
    <property type="entry name" value="AAA"/>
    <property type="match status" value="1"/>
</dbReference>
<keyword evidence="3" id="KW-0547">Nucleotide-binding</keyword>
<comment type="caution">
    <text evidence="6">The sequence shown here is derived from an EMBL/GenBank/DDBJ whole genome shotgun (WGS) entry which is preliminary data.</text>
</comment>
<dbReference type="Gene3D" id="3.40.50.300">
    <property type="entry name" value="P-loop containing nucleotide triphosphate hydrolases"/>
    <property type="match status" value="1"/>
</dbReference>
<accession>A0ABV2GT63</accession>
<organism evidence="6 7">
    <name type="scientific">Mesorhizobium robiniae</name>
    <dbReference type="NCBI Taxonomy" id="559315"/>
    <lineage>
        <taxon>Bacteria</taxon>
        <taxon>Pseudomonadati</taxon>
        <taxon>Pseudomonadota</taxon>
        <taxon>Alphaproteobacteria</taxon>
        <taxon>Hyphomicrobiales</taxon>
        <taxon>Phyllobacteriaceae</taxon>
        <taxon>Mesorhizobium</taxon>
    </lineage>
</organism>
<dbReference type="InterPro" id="IPR047641">
    <property type="entry name" value="ABC_transpr_MalK/UgpC-like"/>
</dbReference>
<dbReference type="Pfam" id="PF08402">
    <property type="entry name" value="TOBE_2"/>
    <property type="match status" value="1"/>
</dbReference>
<sequence>MASHGLDIQSVSKRFGDVEVLSDISLSVRAGEFVTLLGPSGCGKSTLLRIVAGLEHPDTGSIGIDDRSIDHVAPKDRGVAFVFQNYALYPHLTAYQNIAAPLVMRELTAMQRLPFIGRRLPGAASVHVSIDERVRKTADKLQIGSLLHRRPGELSGGQRQRVAVGRALVRAPQLFLMDEPLANLDAGLRIHMRSEIARLHQEIGATTLFVTHDQAEAAALSDRVAVIFGGRIRQFAAPQELYRDPVDLEVARFLTQPFLNVLETPVPIAGRVTIGGLHVAVRDTEGAAKPGKLAFRPEHATLVAAGKPGALPVIVKRIEHSGTDAHVFVDLQAGATGLVVRIASEEASSLRPDAATALLIDSERAWFFPNGGARHLVGRARAA</sequence>
<evidence type="ECO:0000256" key="2">
    <source>
        <dbReference type="ARBA" id="ARBA00022448"/>
    </source>
</evidence>
<dbReference type="SUPFAM" id="SSF50331">
    <property type="entry name" value="MOP-like"/>
    <property type="match status" value="1"/>
</dbReference>
<dbReference type="PROSITE" id="PS50893">
    <property type="entry name" value="ABC_TRANSPORTER_2"/>
    <property type="match status" value="1"/>
</dbReference>
<evidence type="ECO:0000313" key="7">
    <source>
        <dbReference type="Proteomes" id="UP001549204"/>
    </source>
</evidence>
<name>A0ABV2GT63_9HYPH</name>
<dbReference type="SUPFAM" id="SSF52540">
    <property type="entry name" value="P-loop containing nucleoside triphosphate hydrolases"/>
    <property type="match status" value="1"/>
</dbReference>
<dbReference type="PANTHER" id="PTHR43875:SF1">
    <property type="entry name" value="OSMOPROTECTIVE COMPOUNDS UPTAKE ATP-BINDING PROTEIN GGTA"/>
    <property type="match status" value="1"/>
</dbReference>
<dbReference type="InterPro" id="IPR003593">
    <property type="entry name" value="AAA+_ATPase"/>
</dbReference>
<keyword evidence="2" id="KW-0813">Transport</keyword>
<dbReference type="InterPro" id="IPR013611">
    <property type="entry name" value="Transp-assoc_OB_typ2"/>
</dbReference>
<keyword evidence="7" id="KW-1185">Reference proteome</keyword>
<reference evidence="6 7" key="1">
    <citation type="submission" date="2024-06" db="EMBL/GenBank/DDBJ databases">
        <title>Genomic Encyclopedia of Type Strains, Phase IV (KMG-IV): sequencing the most valuable type-strain genomes for metagenomic binning, comparative biology and taxonomic classification.</title>
        <authorList>
            <person name="Goeker M."/>
        </authorList>
    </citation>
    <scope>NUCLEOTIDE SEQUENCE [LARGE SCALE GENOMIC DNA]</scope>
    <source>
        <strain evidence="6 7">DSM 100022</strain>
    </source>
</reference>
<evidence type="ECO:0000256" key="4">
    <source>
        <dbReference type="ARBA" id="ARBA00022840"/>
    </source>
</evidence>